<gene>
    <name evidence="7" type="ORF">HGRIS_012876</name>
</gene>
<evidence type="ECO:0000256" key="1">
    <source>
        <dbReference type="ARBA" id="ARBA00004167"/>
    </source>
</evidence>
<feature type="compositionally biased region" description="Low complexity" evidence="5">
    <location>
        <begin position="227"/>
        <end position="238"/>
    </location>
</feature>
<sequence length="298" mass="30610">MLNAIQDLNGCEANVLHPYFHASKPSAQMFNSKGQSPCAVAEALGGVCNGGAFTIPPLAPGEIYVGPFKTNTNSCRCSTVFYSMSSACAACQGNSFISWSSYNANCTSVVAGFQGTLPSGTAIPHYAYQDYATSDRFDVGLAQADKGPETTSPSGSSSGSGPSQSGTSSGGGKSSNAGAIAGGVVGGVVGLGLIAGLVLFLLRRRRREASPGPAVNLTDPHTPPPMSYASPSSPYTPAIQSPKLYDPSDPSTFPNSPANSGSDVYTTYSTQPMMHPNYMPSHTPQPTRPGNYTGAAEI</sequence>
<evidence type="ECO:0000256" key="6">
    <source>
        <dbReference type="SAM" id="Phobius"/>
    </source>
</evidence>
<feature type="transmembrane region" description="Helical" evidence="6">
    <location>
        <begin position="177"/>
        <end position="202"/>
    </location>
</feature>
<name>A0ABR3ITX5_9AGAR</name>
<feature type="compositionally biased region" description="Polar residues" evidence="5">
    <location>
        <begin position="280"/>
        <end position="290"/>
    </location>
</feature>
<dbReference type="InterPro" id="IPR051694">
    <property type="entry name" value="Immunoregulatory_rcpt-like"/>
</dbReference>
<dbReference type="PANTHER" id="PTHR15549:SF26">
    <property type="entry name" value="AXIAL BUDDING PATTERN PROTEIN 2-RELATED"/>
    <property type="match status" value="1"/>
</dbReference>
<evidence type="ECO:0000256" key="5">
    <source>
        <dbReference type="SAM" id="MobiDB-lite"/>
    </source>
</evidence>
<reference evidence="8" key="1">
    <citation type="submission" date="2024-06" db="EMBL/GenBank/DDBJ databases">
        <title>Multi-omics analyses provide insights into the biosynthesis of the anticancer antibiotic pleurotin in Hohenbuehelia grisea.</title>
        <authorList>
            <person name="Weaver J.A."/>
            <person name="Alberti F."/>
        </authorList>
    </citation>
    <scope>NUCLEOTIDE SEQUENCE [LARGE SCALE GENOMIC DNA]</scope>
    <source>
        <strain evidence="8">T-177</strain>
    </source>
</reference>
<keyword evidence="8" id="KW-1185">Reference proteome</keyword>
<organism evidence="7 8">
    <name type="scientific">Hohenbuehelia grisea</name>
    <dbReference type="NCBI Taxonomy" id="104357"/>
    <lineage>
        <taxon>Eukaryota</taxon>
        <taxon>Fungi</taxon>
        <taxon>Dikarya</taxon>
        <taxon>Basidiomycota</taxon>
        <taxon>Agaricomycotina</taxon>
        <taxon>Agaricomycetes</taxon>
        <taxon>Agaricomycetidae</taxon>
        <taxon>Agaricales</taxon>
        <taxon>Pleurotineae</taxon>
        <taxon>Pleurotaceae</taxon>
        <taxon>Hohenbuehelia</taxon>
    </lineage>
</organism>
<keyword evidence="4 6" id="KW-0472">Membrane</keyword>
<evidence type="ECO:0000256" key="2">
    <source>
        <dbReference type="ARBA" id="ARBA00022692"/>
    </source>
</evidence>
<evidence type="ECO:0000256" key="3">
    <source>
        <dbReference type="ARBA" id="ARBA00022989"/>
    </source>
</evidence>
<comment type="caution">
    <text evidence="7">The sequence shown here is derived from an EMBL/GenBank/DDBJ whole genome shotgun (WGS) entry which is preliminary data.</text>
</comment>
<dbReference type="Gene3D" id="1.20.5.510">
    <property type="entry name" value="Single helix bin"/>
    <property type="match status" value="1"/>
</dbReference>
<evidence type="ECO:0000256" key="4">
    <source>
        <dbReference type="ARBA" id="ARBA00023136"/>
    </source>
</evidence>
<feature type="region of interest" description="Disordered" evidence="5">
    <location>
        <begin position="209"/>
        <end position="298"/>
    </location>
</feature>
<dbReference type="Proteomes" id="UP001556367">
    <property type="component" value="Unassembled WGS sequence"/>
</dbReference>
<protein>
    <submittedName>
        <fullName evidence="7">Uncharacterized protein</fullName>
    </submittedName>
</protein>
<dbReference type="EMBL" id="JASNQZ010000015">
    <property type="protein sequence ID" value="KAL0946689.1"/>
    <property type="molecule type" value="Genomic_DNA"/>
</dbReference>
<evidence type="ECO:0000313" key="7">
    <source>
        <dbReference type="EMBL" id="KAL0946689.1"/>
    </source>
</evidence>
<feature type="compositionally biased region" description="Low complexity" evidence="5">
    <location>
        <begin position="149"/>
        <end position="167"/>
    </location>
</feature>
<accession>A0ABR3ITX5</accession>
<proteinExistence type="predicted"/>
<dbReference type="PANTHER" id="PTHR15549">
    <property type="entry name" value="PAIRED IMMUNOGLOBULIN-LIKE TYPE 2 RECEPTOR"/>
    <property type="match status" value="1"/>
</dbReference>
<feature type="compositionally biased region" description="Polar residues" evidence="5">
    <location>
        <begin position="249"/>
        <end position="272"/>
    </location>
</feature>
<evidence type="ECO:0000313" key="8">
    <source>
        <dbReference type="Proteomes" id="UP001556367"/>
    </source>
</evidence>
<keyword evidence="2 6" id="KW-0812">Transmembrane</keyword>
<feature type="region of interest" description="Disordered" evidence="5">
    <location>
        <begin position="143"/>
        <end position="174"/>
    </location>
</feature>
<comment type="subcellular location">
    <subcellularLocation>
        <location evidence="1">Membrane</location>
        <topology evidence="1">Single-pass membrane protein</topology>
    </subcellularLocation>
</comment>
<keyword evidence="3 6" id="KW-1133">Transmembrane helix</keyword>